<feature type="domain" description="MaoC-like" evidence="1">
    <location>
        <begin position="27"/>
        <end position="137"/>
    </location>
</feature>
<sequence length="175" mass="19151">MNDLRNPPAQDHDGLQAPVCQSVDDLQALTGSALYLSPWVEVDQTRIDRFAEATGDFQWVHVNPARAAQESGFGGTIAHGFLTLSLLGKHYEDFMPGLLPFCDLGINYGLNRVRFMQPVRAGSRVRSRFVLAEVSLVAGGVQMLFNATVELEGESKPACVAESVVRRMFKQGGAR</sequence>
<dbReference type="EMBL" id="CP058554">
    <property type="protein sequence ID" value="QMV73245.1"/>
    <property type="molecule type" value="Genomic_DNA"/>
</dbReference>
<protein>
    <submittedName>
        <fullName evidence="2">MaoC family dehydratase</fullName>
    </submittedName>
</protein>
<dbReference type="InterPro" id="IPR002539">
    <property type="entry name" value="MaoC-like_dom"/>
</dbReference>
<dbReference type="CDD" id="cd03450">
    <property type="entry name" value="NodN"/>
    <property type="match status" value="1"/>
</dbReference>
<keyword evidence="3" id="KW-1185">Reference proteome</keyword>
<dbReference type="InterPro" id="IPR039375">
    <property type="entry name" value="NodN-like"/>
</dbReference>
<organism evidence="2 3">
    <name type="scientific">Comamonas piscis</name>
    <dbReference type="NCBI Taxonomy" id="1562974"/>
    <lineage>
        <taxon>Bacteria</taxon>
        <taxon>Pseudomonadati</taxon>
        <taxon>Pseudomonadota</taxon>
        <taxon>Betaproteobacteria</taxon>
        <taxon>Burkholderiales</taxon>
        <taxon>Comamonadaceae</taxon>
        <taxon>Comamonas</taxon>
    </lineage>
</organism>
<dbReference type="PANTHER" id="PTHR42993:SF1">
    <property type="entry name" value="MAOC-LIKE DEHYDRATASE DOMAIN-CONTAINING PROTEIN"/>
    <property type="match status" value="1"/>
</dbReference>
<dbReference type="PANTHER" id="PTHR42993">
    <property type="entry name" value="MAOC-LIKE DEHYDRATASE DOMAIN-CONTAINING PROTEIN"/>
    <property type="match status" value="1"/>
</dbReference>
<dbReference type="KEGG" id="cpis:HS961_10630"/>
<dbReference type="Proteomes" id="UP000515240">
    <property type="component" value="Chromosome"/>
</dbReference>
<evidence type="ECO:0000259" key="1">
    <source>
        <dbReference type="Pfam" id="PF01575"/>
    </source>
</evidence>
<evidence type="ECO:0000313" key="2">
    <source>
        <dbReference type="EMBL" id="QMV73245.1"/>
    </source>
</evidence>
<gene>
    <name evidence="2" type="ORF">HS961_10630</name>
</gene>
<dbReference type="Pfam" id="PF01575">
    <property type="entry name" value="MaoC_dehydratas"/>
    <property type="match status" value="1"/>
</dbReference>
<dbReference type="InterPro" id="IPR029069">
    <property type="entry name" value="HotDog_dom_sf"/>
</dbReference>
<evidence type="ECO:0000313" key="3">
    <source>
        <dbReference type="Proteomes" id="UP000515240"/>
    </source>
</evidence>
<dbReference type="AlphaFoldDB" id="A0A7G5EGX0"/>
<dbReference type="SUPFAM" id="SSF54637">
    <property type="entry name" value="Thioesterase/thiol ester dehydrase-isomerase"/>
    <property type="match status" value="1"/>
</dbReference>
<proteinExistence type="predicted"/>
<dbReference type="Gene3D" id="3.10.129.10">
    <property type="entry name" value="Hotdog Thioesterase"/>
    <property type="match status" value="1"/>
</dbReference>
<accession>A0A7G5EGX0</accession>
<dbReference type="RefSeq" id="WP_182327751.1">
    <property type="nucleotide sequence ID" value="NZ_CP058554.1"/>
</dbReference>
<name>A0A7G5EGX0_9BURK</name>
<reference evidence="2 3" key="1">
    <citation type="journal article" date="2020" name="G3 (Bethesda)">
        <title>CeMbio - The Caenorhabditis elegans Microbiome Resource.</title>
        <authorList>
            <person name="Dirksen P."/>
            <person name="Assie A."/>
            <person name="Zimmermann J."/>
            <person name="Zhang F."/>
            <person name="Tietje A.M."/>
            <person name="Marsh S.A."/>
            <person name="Felix M.A."/>
            <person name="Shapira M."/>
            <person name="Kaleta C."/>
            <person name="Schulenburg H."/>
            <person name="Samuel B."/>
        </authorList>
    </citation>
    <scope>NUCLEOTIDE SEQUENCE [LARGE SCALE GENOMIC DNA]</scope>
    <source>
        <strain evidence="2 3">BIGb0172</strain>
    </source>
</reference>